<proteinExistence type="predicted"/>
<gene>
    <name evidence="2" type="ORF">LA76x_0393</name>
</gene>
<dbReference type="AlphaFoldDB" id="A0A0S2F4S8"/>
<dbReference type="EMBL" id="CP011129">
    <property type="protein sequence ID" value="ALN78554.1"/>
    <property type="molecule type" value="Genomic_DNA"/>
</dbReference>
<sequence>MLYRYLNWFESEPADALLPYDGDAMSDFVTLGALAKTRRTRRIHCARGGHQFALQLHSYQERDVKCVVCAAEVEMTSEYMSTQVQLDWLPALLARRLAGPNAAPDMLIENRLWRLASLNTAAGDVPVYLLRAGWYIDFAPILSCLQLDSVGRQIVLTSSPLINTQLADTHRTILALDEVARMETEGLWLDFRRLGDAITAPYPVWFDHDPASGRLAIGDEAIVLRRSQKEVVGLLAAAHEAGHQSVKWKPLLRQARYGGQYTSLWQALPSELRRFIDTAKGDVWIRKEALPPSRAGPPSTSNAPSPDDHE</sequence>
<dbReference type="PATRIC" id="fig|84531.8.peg.404"/>
<evidence type="ECO:0000313" key="3">
    <source>
        <dbReference type="Proteomes" id="UP000060787"/>
    </source>
</evidence>
<reference evidence="2 3" key="1">
    <citation type="journal article" date="2015" name="BMC Genomics">
        <title>Comparative genomics and metabolic profiling of the genus Lysobacter.</title>
        <authorList>
            <person name="de Bruijn I."/>
            <person name="Cheng X."/>
            <person name="de Jager V."/>
            <person name="Exposito R.G."/>
            <person name="Watrous J."/>
            <person name="Patel N."/>
            <person name="Postma J."/>
            <person name="Dorrestein P.C."/>
            <person name="Kobayashi D."/>
            <person name="Raaijmakers J.M."/>
        </authorList>
    </citation>
    <scope>NUCLEOTIDE SEQUENCE [LARGE SCALE GENOMIC DNA]</scope>
    <source>
        <strain evidence="2 3">76</strain>
    </source>
</reference>
<organism evidence="2 3">
    <name type="scientific">Lysobacter antibioticus</name>
    <dbReference type="NCBI Taxonomy" id="84531"/>
    <lineage>
        <taxon>Bacteria</taxon>
        <taxon>Pseudomonadati</taxon>
        <taxon>Pseudomonadota</taxon>
        <taxon>Gammaproteobacteria</taxon>
        <taxon>Lysobacterales</taxon>
        <taxon>Lysobacteraceae</taxon>
        <taxon>Lysobacter</taxon>
    </lineage>
</organism>
<keyword evidence="3" id="KW-1185">Reference proteome</keyword>
<feature type="region of interest" description="Disordered" evidence="1">
    <location>
        <begin position="288"/>
        <end position="310"/>
    </location>
</feature>
<dbReference type="Proteomes" id="UP000060787">
    <property type="component" value="Chromosome"/>
</dbReference>
<evidence type="ECO:0000313" key="2">
    <source>
        <dbReference type="EMBL" id="ALN78554.1"/>
    </source>
</evidence>
<accession>A0A0S2F4S8</accession>
<evidence type="ECO:0000256" key="1">
    <source>
        <dbReference type="SAM" id="MobiDB-lite"/>
    </source>
</evidence>
<dbReference type="KEGG" id="lab:LA76x_0393"/>
<protein>
    <submittedName>
        <fullName evidence="2">Uncharacterized protein</fullName>
    </submittedName>
</protein>
<name>A0A0S2F4S8_LYSAN</name>